<dbReference type="PANTHER" id="PTHR36019:SF3">
    <property type="entry name" value="PLANT_PROTEIN"/>
    <property type="match status" value="1"/>
</dbReference>
<evidence type="ECO:0000256" key="1">
    <source>
        <dbReference type="SAM" id="MobiDB-lite"/>
    </source>
</evidence>
<evidence type="ECO:0000313" key="2">
    <source>
        <dbReference type="EMBL" id="RDY10295.1"/>
    </source>
</evidence>
<feature type="compositionally biased region" description="Polar residues" evidence="1">
    <location>
        <begin position="38"/>
        <end position="48"/>
    </location>
</feature>
<dbReference type="EMBL" id="QJKJ01000869">
    <property type="protein sequence ID" value="RDY10295.1"/>
    <property type="molecule type" value="Genomic_DNA"/>
</dbReference>
<proteinExistence type="predicted"/>
<protein>
    <submittedName>
        <fullName evidence="2">Uncharacterized protein</fullName>
    </submittedName>
</protein>
<dbReference type="Proteomes" id="UP000257109">
    <property type="component" value="Unassembled WGS sequence"/>
</dbReference>
<feature type="region of interest" description="Disordered" evidence="1">
    <location>
        <begin position="38"/>
        <end position="99"/>
    </location>
</feature>
<reference evidence="2" key="1">
    <citation type="submission" date="2018-05" db="EMBL/GenBank/DDBJ databases">
        <title>Draft genome of Mucuna pruriens seed.</title>
        <authorList>
            <person name="Nnadi N.E."/>
            <person name="Vos R."/>
            <person name="Hasami M.H."/>
            <person name="Devisetty U.K."/>
            <person name="Aguiy J.C."/>
        </authorList>
    </citation>
    <scope>NUCLEOTIDE SEQUENCE [LARGE SCALE GENOMIC DNA]</scope>
    <source>
        <strain evidence="2">JCA_2017</strain>
    </source>
</reference>
<name>A0A371I5I8_MUCPR</name>
<evidence type="ECO:0000313" key="3">
    <source>
        <dbReference type="Proteomes" id="UP000257109"/>
    </source>
</evidence>
<gene>
    <name evidence="2" type="ORF">CR513_05206</name>
</gene>
<sequence length="112" mass="12693">MSLNCLTCCQMLERTDSYGELFENKKLKEICKQVDRSWSGNLSSSTPQCDLPKPAGPLAKIKTDHRRNYSTSDVPYSPGSSGPKLMRSSGMRRNWSFEDLPAEKQDRRVTFA</sequence>
<dbReference type="PANTHER" id="PTHR36019">
    <property type="entry name" value="PLANT/PROTEIN"/>
    <property type="match status" value="1"/>
</dbReference>
<feature type="non-terminal residue" evidence="2">
    <location>
        <position position="1"/>
    </location>
</feature>
<organism evidence="2 3">
    <name type="scientific">Mucuna pruriens</name>
    <name type="common">Velvet bean</name>
    <name type="synonym">Dolichos pruriens</name>
    <dbReference type="NCBI Taxonomy" id="157652"/>
    <lineage>
        <taxon>Eukaryota</taxon>
        <taxon>Viridiplantae</taxon>
        <taxon>Streptophyta</taxon>
        <taxon>Embryophyta</taxon>
        <taxon>Tracheophyta</taxon>
        <taxon>Spermatophyta</taxon>
        <taxon>Magnoliopsida</taxon>
        <taxon>eudicotyledons</taxon>
        <taxon>Gunneridae</taxon>
        <taxon>Pentapetalae</taxon>
        <taxon>rosids</taxon>
        <taxon>fabids</taxon>
        <taxon>Fabales</taxon>
        <taxon>Fabaceae</taxon>
        <taxon>Papilionoideae</taxon>
        <taxon>50 kb inversion clade</taxon>
        <taxon>NPAAA clade</taxon>
        <taxon>indigoferoid/millettioid clade</taxon>
        <taxon>Phaseoleae</taxon>
        <taxon>Mucuna</taxon>
    </lineage>
</organism>
<dbReference type="OrthoDB" id="1847777at2759"/>
<dbReference type="AlphaFoldDB" id="A0A371I5I8"/>
<keyword evidence="3" id="KW-1185">Reference proteome</keyword>
<comment type="caution">
    <text evidence="2">The sequence shown here is derived from an EMBL/GenBank/DDBJ whole genome shotgun (WGS) entry which is preliminary data.</text>
</comment>
<accession>A0A371I5I8</accession>
<feature type="compositionally biased region" description="Polar residues" evidence="1">
    <location>
        <begin position="69"/>
        <end position="80"/>
    </location>
</feature>